<evidence type="ECO:0000313" key="3">
    <source>
        <dbReference type="Proteomes" id="UP001501295"/>
    </source>
</evidence>
<proteinExistence type="predicted"/>
<feature type="signal peptide" evidence="1">
    <location>
        <begin position="1"/>
        <end position="18"/>
    </location>
</feature>
<dbReference type="RefSeq" id="WP_345377059.1">
    <property type="nucleotide sequence ID" value="NZ_BAABLM010000010.1"/>
</dbReference>
<dbReference type="Proteomes" id="UP001501295">
    <property type="component" value="Unassembled WGS sequence"/>
</dbReference>
<sequence>MKLRTTAVVAVSAAALLAAVTGCSTSSSTSGSSSTSATTKTAAAAAKTYSADDLTTVLTKAEKTLGVTDGKILDNATVQATIKKAGGAGGLSSLLSQSGVTIQPAACADEFKKLSVTPSTNYIGSDLTYGSTVVGVLANDKKPLGATFNSSTEAQQNDALAKCSTMSISVQPAGTTTPVAIALKLAKGTATTNAEKTYSIDETLTLPAAAGGTTATITTITAVQGNLLITATSTPAGLTGTATDTTAPSPSIEDAVNAVVAAAK</sequence>
<keyword evidence="3" id="KW-1185">Reference proteome</keyword>
<organism evidence="2 3">
    <name type="scientific">Frondihabitans cladoniiphilus</name>
    <dbReference type="NCBI Taxonomy" id="715785"/>
    <lineage>
        <taxon>Bacteria</taxon>
        <taxon>Bacillati</taxon>
        <taxon>Actinomycetota</taxon>
        <taxon>Actinomycetes</taxon>
        <taxon>Micrococcales</taxon>
        <taxon>Microbacteriaceae</taxon>
        <taxon>Frondihabitans</taxon>
    </lineage>
</organism>
<evidence type="ECO:0000256" key="1">
    <source>
        <dbReference type="SAM" id="SignalP"/>
    </source>
</evidence>
<protein>
    <recommendedName>
        <fullName evidence="4">Lipoprotein</fullName>
    </recommendedName>
</protein>
<dbReference type="PROSITE" id="PS51257">
    <property type="entry name" value="PROKAR_LIPOPROTEIN"/>
    <property type="match status" value="1"/>
</dbReference>
<evidence type="ECO:0000313" key="2">
    <source>
        <dbReference type="EMBL" id="GAA4684601.1"/>
    </source>
</evidence>
<accession>A0ABP8W8Z6</accession>
<comment type="caution">
    <text evidence="2">The sequence shown here is derived from an EMBL/GenBank/DDBJ whole genome shotgun (WGS) entry which is preliminary data.</text>
</comment>
<feature type="chain" id="PRO_5046301485" description="Lipoprotein" evidence="1">
    <location>
        <begin position="19"/>
        <end position="264"/>
    </location>
</feature>
<dbReference type="EMBL" id="BAABLM010000010">
    <property type="protein sequence ID" value="GAA4684601.1"/>
    <property type="molecule type" value="Genomic_DNA"/>
</dbReference>
<evidence type="ECO:0008006" key="4">
    <source>
        <dbReference type="Google" id="ProtNLM"/>
    </source>
</evidence>
<name>A0ABP8W8Z6_9MICO</name>
<gene>
    <name evidence="2" type="ORF">GCM10025780_33310</name>
</gene>
<reference evidence="3" key="1">
    <citation type="journal article" date="2019" name="Int. J. Syst. Evol. Microbiol.">
        <title>The Global Catalogue of Microorganisms (GCM) 10K type strain sequencing project: providing services to taxonomists for standard genome sequencing and annotation.</title>
        <authorList>
            <consortium name="The Broad Institute Genomics Platform"/>
            <consortium name="The Broad Institute Genome Sequencing Center for Infectious Disease"/>
            <person name="Wu L."/>
            <person name="Ma J."/>
        </authorList>
    </citation>
    <scope>NUCLEOTIDE SEQUENCE [LARGE SCALE GENOMIC DNA]</scope>
    <source>
        <strain evidence="3">JCM 18956</strain>
    </source>
</reference>
<keyword evidence="1" id="KW-0732">Signal</keyword>